<accession>A0A9D1D3E5</accession>
<dbReference type="Pfam" id="PF13439">
    <property type="entry name" value="Glyco_transf_4"/>
    <property type="match status" value="1"/>
</dbReference>
<feature type="domain" description="Glycosyltransferase subfamily 4-like N-terminal" evidence="4">
    <location>
        <begin position="19"/>
        <end position="178"/>
    </location>
</feature>
<dbReference type="InterPro" id="IPR028098">
    <property type="entry name" value="Glyco_trans_4-like_N"/>
</dbReference>
<evidence type="ECO:0000313" key="6">
    <source>
        <dbReference type="Proteomes" id="UP000824261"/>
    </source>
</evidence>
<dbReference type="InterPro" id="IPR050194">
    <property type="entry name" value="Glycosyltransferase_grp1"/>
</dbReference>
<comment type="caution">
    <text evidence="5">The sequence shown here is derived from an EMBL/GenBank/DDBJ whole genome shotgun (WGS) entry which is preliminary data.</text>
</comment>
<sequence>MGTNPALVVFSALYPPHAGGVETYVQSLSRALVRRGRRVVAVTMALGANPGLTDESGVEVLRLPCRPLLGGRYPVPHRDASYRAGWRWLAEQAICGVVVNTRFYLLSHDGLRFAHERHVRPVLIEHGSAHLTMGSPILDAGVRLVEHALTARCKRFPADCYAVSRKASAWLEHFGIPSRGELSNAIDADEFCALASGRNFRAELGVDEGDLLVAFVGRLVKEKGVESLAEACRKAREGGSPVSVVMAGTGPLESTLREREEGVHCAGGLARPDVAALLRQADVLCLPSRSEGFATALLEAAACGTPFIATDVGGARELAPDPSCGTVLPDASPRTVASALVRAERHRSELRTQGTKLARLVRKERTWDATALRVLAACKRANEDPAV</sequence>
<organism evidence="5 6">
    <name type="scientific">Candidatus Aveggerthella stercoripullorum</name>
    <dbReference type="NCBI Taxonomy" id="2840688"/>
    <lineage>
        <taxon>Bacteria</taxon>
        <taxon>Bacillati</taxon>
        <taxon>Actinomycetota</taxon>
        <taxon>Coriobacteriia</taxon>
        <taxon>Eggerthellales</taxon>
        <taxon>Eggerthellaceae</taxon>
        <taxon>Eggerthellaceae incertae sedis</taxon>
        <taxon>Candidatus Aveggerthella</taxon>
    </lineage>
</organism>
<dbReference type="PANTHER" id="PTHR45947:SF3">
    <property type="entry name" value="SULFOQUINOVOSYL TRANSFERASE SQD2"/>
    <property type="match status" value="1"/>
</dbReference>
<dbReference type="CDD" id="cd03801">
    <property type="entry name" value="GT4_PimA-like"/>
    <property type="match status" value="1"/>
</dbReference>
<dbReference type="InterPro" id="IPR001296">
    <property type="entry name" value="Glyco_trans_1"/>
</dbReference>
<evidence type="ECO:0000259" key="4">
    <source>
        <dbReference type="Pfam" id="PF13439"/>
    </source>
</evidence>
<dbReference type="GO" id="GO:0016757">
    <property type="term" value="F:glycosyltransferase activity"/>
    <property type="evidence" value="ECO:0007669"/>
    <property type="project" value="UniProtKB-KW"/>
</dbReference>
<dbReference type="Pfam" id="PF00534">
    <property type="entry name" value="Glycos_transf_1"/>
    <property type="match status" value="1"/>
</dbReference>
<dbReference type="AlphaFoldDB" id="A0A9D1D3E5"/>
<evidence type="ECO:0000259" key="3">
    <source>
        <dbReference type="Pfam" id="PF00534"/>
    </source>
</evidence>
<reference evidence="5" key="1">
    <citation type="submission" date="2020-10" db="EMBL/GenBank/DDBJ databases">
        <authorList>
            <person name="Gilroy R."/>
        </authorList>
    </citation>
    <scope>NUCLEOTIDE SEQUENCE</scope>
    <source>
        <strain evidence="5">ChiGjej1B1-2707</strain>
    </source>
</reference>
<keyword evidence="2" id="KW-0808">Transferase</keyword>
<evidence type="ECO:0000313" key="5">
    <source>
        <dbReference type="EMBL" id="HIR01276.1"/>
    </source>
</evidence>
<dbReference type="Proteomes" id="UP000824261">
    <property type="component" value="Unassembled WGS sequence"/>
</dbReference>
<evidence type="ECO:0000256" key="1">
    <source>
        <dbReference type="ARBA" id="ARBA00022676"/>
    </source>
</evidence>
<feature type="domain" description="Glycosyl transferase family 1" evidence="3">
    <location>
        <begin position="199"/>
        <end position="352"/>
    </location>
</feature>
<protein>
    <submittedName>
        <fullName evidence="5">Glycosyltransferase</fullName>
    </submittedName>
</protein>
<proteinExistence type="predicted"/>
<name>A0A9D1D3E5_9ACTN</name>
<keyword evidence="1" id="KW-0328">Glycosyltransferase</keyword>
<dbReference type="GO" id="GO:1901137">
    <property type="term" value="P:carbohydrate derivative biosynthetic process"/>
    <property type="evidence" value="ECO:0007669"/>
    <property type="project" value="UniProtKB-ARBA"/>
</dbReference>
<dbReference type="EMBL" id="DVGB01000040">
    <property type="protein sequence ID" value="HIR01276.1"/>
    <property type="molecule type" value="Genomic_DNA"/>
</dbReference>
<dbReference type="SUPFAM" id="SSF53756">
    <property type="entry name" value="UDP-Glycosyltransferase/glycogen phosphorylase"/>
    <property type="match status" value="1"/>
</dbReference>
<dbReference type="PANTHER" id="PTHR45947">
    <property type="entry name" value="SULFOQUINOVOSYL TRANSFERASE SQD2"/>
    <property type="match status" value="1"/>
</dbReference>
<reference evidence="5" key="2">
    <citation type="journal article" date="2021" name="PeerJ">
        <title>Extensive microbial diversity within the chicken gut microbiome revealed by metagenomics and culture.</title>
        <authorList>
            <person name="Gilroy R."/>
            <person name="Ravi A."/>
            <person name="Getino M."/>
            <person name="Pursley I."/>
            <person name="Horton D.L."/>
            <person name="Alikhan N.F."/>
            <person name="Baker D."/>
            <person name="Gharbi K."/>
            <person name="Hall N."/>
            <person name="Watson M."/>
            <person name="Adriaenssens E.M."/>
            <person name="Foster-Nyarko E."/>
            <person name="Jarju S."/>
            <person name="Secka A."/>
            <person name="Antonio M."/>
            <person name="Oren A."/>
            <person name="Chaudhuri R.R."/>
            <person name="La Ragione R."/>
            <person name="Hildebrand F."/>
            <person name="Pallen M.J."/>
        </authorList>
    </citation>
    <scope>NUCLEOTIDE SEQUENCE</scope>
    <source>
        <strain evidence="5">ChiGjej1B1-2707</strain>
    </source>
</reference>
<evidence type="ECO:0000256" key="2">
    <source>
        <dbReference type="ARBA" id="ARBA00022679"/>
    </source>
</evidence>
<gene>
    <name evidence="5" type="ORF">IAA69_03330</name>
</gene>
<dbReference type="Gene3D" id="3.40.50.2000">
    <property type="entry name" value="Glycogen Phosphorylase B"/>
    <property type="match status" value="2"/>
</dbReference>